<dbReference type="InterPro" id="IPR017946">
    <property type="entry name" value="PLC-like_Pdiesterase_TIM-brl"/>
</dbReference>
<dbReference type="PANTHER" id="PTHR46211">
    <property type="entry name" value="GLYCEROPHOSPHORYL DIESTER PHOSPHODIESTERASE"/>
    <property type="match status" value="1"/>
</dbReference>
<dbReference type="RefSeq" id="WP_200234362.1">
    <property type="nucleotide sequence ID" value="NZ_NRRV01000007.1"/>
</dbReference>
<dbReference type="Gene3D" id="3.20.20.190">
    <property type="entry name" value="Phosphatidylinositol (PI) phosphodiesterase"/>
    <property type="match status" value="1"/>
</dbReference>
<protein>
    <recommendedName>
        <fullName evidence="2">GP-PDE domain-containing protein</fullName>
    </recommendedName>
</protein>
<feature type="transmembrane region" description="Helical" evidence="1">
    <location>
        <begin position="169"/>
        <end position="186"/>
    </location>
</feature>
<feature type="transmembrane region" description="Helical" evidence="1">
    <location>
        <begin position="29"/>
        <end position="52"/>
    </location>
</feature>
<dbReference type="EMBL" id="NRRV01000007">
    <property type="protein sequence ID" value="MBK1629973.1"/>
    <property type="molecule type" value="Genomic_DNA"/>
</dbReference>
<keyword evidence="1" id="KW-0472">Membrane</keyword>
<evidence type="ECO:0000256" key="1">
    <source>
        <dbReference type="SAM" id="Phobius"/>
    </source>
</evidence>
<evidence type="ECO:0000259" key="2">
    <source>
        <dbReference type="PROSITE" id="PS51704"/>
    </source>
</evidence>
<sequence>MRAIIDTWYDVYAHGLFGTAVRSGLVYDLIFKAASAVVLAPLGAWVLGRLIATSGAVSITNEAILDFLLSPPGVAFVLLAAALTLTAFYAGQAGLMHIAAGASRGQPPGWPDALATALGALPRLLHLALWQAGILLAWLLPLAAAAAVTYQALLGAHDINWYLAERPPALMAALAIGGVLAITGAVVVVRLMVAWGVAIPLCLYERICARAALARSAELLRGQRWRAFRLVVLNLLVAVAASALTLWAADAVLGTLLRLIDGVQALVVATALALVVLTALATVLSFAVLAVLAASVMHLYLTVMQVDGLPRQRWNNAARTTRTPRWAIAAVLVALVLAAGGLTAYTLSDLRLGRETLVTAHRGSSATAPENTLAALYQAISDGADFAEVDVQQTADGGLVLLHDQDLMRVAGSPLKVWQANLADLRRVDVGRHAGSDYAGERITTLSEALKAAGRRLALNIELKYHGHEQDLAASVVAEVRAAGCEGRCIITSLKQDGLAKVRELAPDIRVGLIVAAALGDARRLDVDLLSMSQAHVTPRVVRANRRAGLGTHVWTVNREADMARMLDYGVDNIITDRPKVLRELVDARTELSDPQLLLLALGRKLRE</sequence>
<reference evidence="3 4" key="1">
    <citation type="journal article" date="2020" name="Microorganisms">
        <title>Osmotic Adaptation and Compatible Solute Biosynthesis of Phototrophic Bacteria as Revealed from Genome Analyses.</title>
        <authorList>
            <person name="Imhoff J.F."/>
            <person name="Rahn T."/>
            <person name="Kunzel S."/>
            <person name="Keller A."/>
            <person name="Neulinger S.C."/>
        </authorList>
    </citation>
    <scope>NUCLEOTIDE SEQUENCE [LARGE SCALE GENOMIC DNA]</scope>
    <source>
        <strain evidence="3 4">DSM 6210</strain>
    </source>
</reference>
<feature type="transmembrane region" description="Helical" evidence="1">
    <location>
        <begin position="128"/>
        <end position="148"/>
    </location>
</feature>
<dbReference type="InterPro" id="IPR030395">
    <property type="entry name" value="GP_PDE_dom"/>
</dbReference>
<keyword evidence="4" id="KW-1185">Reference proteome</keyword>
<feature type="domain" description="GP-PDE" evidence="2">
    <location>
        <begin position="356"/>
        <end position="586"/>
    </location>
</feature>
<dbReference type="InterPro" id="IPR018476">
    <property type="entry name" value="GlyceroP-diester-Pdiesterase_M"/>
</dbReference>
<name>A0ABS1CDK1_9GAMM</name>
<organism evidence="3 4">
    <name type="scientific">Thiohalocapsa halophila</name>
    <dbReference type="NCBI Taxonomy" id="69359"/>
    <lineage>
        <taxon>Bacteria</taxon>
        <taxon>Pseudomonadati</taxon>
        <taxon>Pseudomonadota</taxon>
        <taxon>Gammaproteobacteria</taxon>
        <taxon>Chromatiales</taxon>
        <taxon>Chromatiaceae</taxon>
        <taxon>Thiohalocapsa</taxon>
    </lineage>
</organism>
<proteinExistence type="predicted"/>
<dbReference type="PROSITE" id="PS51704">
    <property type="entry name" value="GP_PDE"/>
    <property type="match status" value="1"/>
</dbReference>
<feature type="transmembrane region" description="Helical" evidence="1">
    <location>
        <begin position="64"/>
        <end position="90"/>
    </location>
</feature>
<evidence type="ECO:0000313" key="3">
    <source>
        <dbReference type="EMBL" id="MBK1629973.1"/>
    </source>
</evidence>
<keyword evidence="1" id="KW-0812">Transmembrane</keyword>
<feature type="transmembrane region" description="Helical" evidence="1">
    <location>
        <begin position="230"/>
        <end position="249"/>
    </location>
</feature>
<dbReference type="Proteomes" id="UP000748752">
    <property type="component" value="Unassembled WGS sequence"/>
</dbReference>
<dbReference type="Pfam" id="PF10110">
    <property type="entry name" value="GPDPase_memb"/>
    <property type="match status" value="1"/>
</dbReference>
<dbReference type="SUPFAM" id="SSF51695">
    <property type="entry name" value="PLC-like phosphodiesterases"/>
    <property type="match status" value="1"/>
</dbReference>
<evidence type="ECO:0000313" key="4">
    <source>
        <dbReference type="Proteomes" id="UP000748752"/>
    </source>
</evidence>
<comment type="caution">
    <text evidence="3">The sequence shown here is derived from an EMBL/GenBank/DDBJ whole genome shotgun (WGS) entry which is preliminary data.</text>
</comment>
<dbReference type="Pfam" id="PF03009">
    <property type="entry name" value="GDPD"/>
    <property type="match status" value="1"/>
</dbReference>
<gene>
    <name evidence="3" type="ORF">CKO31_04290</name>
</gene>
<keyword evidence="1" id="KW-1133">Transmembrane helix</keyword>
<accession>A0ABS1CDK1</accession>
<feature type="transmembrane region" description="Helical" evidence="1">
    <location>
        <begin position="326"/>
        <end position="347"/>
    </location>
</feature>
<dbReference type="PANTHER" id="PTHR46211:SF8">
    <property type="entry name" value="PHOSPHODIESTERASE"/>
    <property type="match status" value="1"/>
</dbReference>